<evidence type="ECO:0000313" key="8">
    <source>
        <dbReference type="Proteomes" id="UP000476064"/>
    </source>
</evidence>
<dbReference type="CDD" id="cd08255">
    <property type="entry name" value="2-desacetyl-2-hydroxyethyl_bacteriochlorophyllide_like"/>
    <property type="match status" value="1"/>
</dbReference>
<dbReference type="Proteomes" id="UP000476064">
    <property type="component" value="Chromosome"/>
</dbReference>
<keyword evidence="4" id="KW-0862">Zinc</keyword>
<dbReference type="SUPFAM" id="SSF51735">
    <property type="entry name" value="NAD(P)-binding Rossmann-fold domains"/>
    <property type="match status" value="1"/>
</dbReference>
<keyword evidence="8" id="KW-1185">Reference proteome</keyword>
<evidence type="ECO:0000256" key="1">
    <source>
        <dbReference type="ARBA" id="ARBA00001947"/>
    </source>
</evidence>
<evidence type="ECO:0000256" key="3">
    <source>
        <dbReference type="ARBA" id="ARBA00022723"/>
    </source>
</evidence>
<organism evidence="7 8">
    <name type="scientific">Paenibacillus lycopersici</name>
    <dbReference type="NCBI Taxonomy" id="2704462"/>
    <lineage>
        <taxon>Bacteria</taxon>
        <taxon>Bacillati</taxon>
        <taxon>Bacillota</taxon>
        <taxon>Bacilli</taxon>
        <taxon>Bacillales</taxon>
        <taxon>Paenibacillaceae</taxon>
        <taxon>Paenibacillus</taxon>
    </lineage>
</organism>
<dbReference type="InterPro" id="IPR011032">
    <property type="entry name" value="GroES-like_sf"/>
</dbReference>
<comment type="cofactor">
    <cofactor evidence="1">
        <name>Zn(2+)</name>
        <dbReference type="ChEBI" id="CHEBI:29105"/>
    </cofactor>
</comment>
<dbReference type="PANTHER" id="PTHR43350">
    <property type="entry name" value="NAD-DEPENDENT ALCOHOL DEHYDROGENASE"/>
    <property type="match status" value="1"/>
</dbReference>
<keyword evidence="5" id="KW-0560">Oxidoreductase</keyword>
<dbReference type="PANTHER" id="PTHR43350:SF19">
    <property type="entry name" value="D-GULOSIDE 3-DEHYDROGENASE"/>
    <property type="match status" value="1"/>
</dbReference>
<dbReference type="AlphaFoldDB" id="A0A6C0G4A1"/>
<evidence type="ECO:0000256" key="2">
    <source>
        <dbReference type="ARBA" id="ARBA00008072"/>
    </source>
</evidence>
<dbReference type="SUPFAM" id="SSF50129">
    <property type="entry name" value="GroES-like"/>
    <property type="match status" value="1"/>
</dbReference>
<evidence type="ECO:0000313" key="7">
    <source>
        <dbReference type="EMBL" id="QHT62284.1"/>
    </source>
</evidence>
<dbReference type="EMBL" id="CP048209">
    <property type="protein sequence ID" value="QHT62284.1"/>
    <property type="molecule type" value="Genomic_DNA"/>
</dbReference>
<dbReference type="SMART" id="SM00829">
    <property type="entry name" value="PKS_ER"/>
    <property type="match status" value="1"/>
</dbReference>
<dbReference type="Gene3D" id="3.90.180.10">
    <property type="entry name" value="Medium-chain alcohol dehydrogenases, catalytic domain"/>
    <property type="match status" value="2"/>
</dbReference>
<dbReference type="RefSeq" id="WP_162358717.1">
    <property type="nucleotide sequence ID" value="NZ_CP048209.1"/>
</dbReference>
<protein>
    <submittedName>
        <fullName evidence="7">Zinc-binding alcohol dehydrogenase</fullName>
    </submittedName>
</protein>
<dbReference type="Pfam" id="PF00107">
    <property type="entry name" value="ADH_zinc_N"/>
    <property type="match status" value="1"/>
</dbReference>
<dbReference type="KEGG" id="plyc:GXP70_21410"/>
<accession>A0A6C0G4A1</accession>
<feature type="domain" description="Enoyl reductase (ER)" evidence="6">
    <location>
        <begin position="10"/>
        <end position="335"/>
    </location>
</feature>
<reference evidence="7 8" key="1">
    <citation type="submission" date="2020-01" db="EMBL/GenBank/DDBJ databases">
        <title>Paenibacillus sp. nov., isolated from tomato rhizosphere.</title>
        <authorList>
            <person name="Weon H.-Y."/>
            <person name="Lee S.A."/>
        </authorList>
    </citation>
    <scope>NUCLEOTIDE SEQUENCE [LARGE SCALE GENOMIC DNA]</scope>
    <source>
        <strain evidence="7 8">12200R-189</strain>
    </source>
</reference>
<gene>
    <name evidence="7" type="ORF">GXP70_21410</name>
</gene>
<dbReference type="GO" id="GO:0016491">
    <property type="term" value="F:oxidoreductase activity"/>
    <property type="evidence" value="ECO:0007669"/>
    <property type="project" value="UniProtKB-KW"/>
</dbReference>
<dbReference type="InterPro" id="IPR020843">
    <property type="entry name" value="ER"/>
</dbReference>
<evidence type="ECO:0000256" key="4">
    <source>
        <dbReference type="ARBA" id="ARBA00022833"/>
    </source>
</evidence>
<dbReference type="InterPro" id="IPR036291">
    <property type="entry name" value="NAD(P)-bd_dom_sf"/>
</dbReference>
<name>A0A6C0G4A1_9BACL</name>
<dbReference type="InterPro" id="IPR013149">
    <property type="entry name" value="ADH-like_C"/>
</dbReference>
<dbReference type="Gene3D" id="3.40.50.720">
    <property type="entry name" value="NAD(P)-binding Rossmann-like Domain"/>
    <property type="match status" value="1"/>
</dbReference>
<dbReference type="GO" id="GO:0046872">
    <property type="term" value="F:metal ion binding"/>
    <property type="evidence" value="ECO:0007669"/>
    <property type="project" value="UniProtKB-KW"/>
</dbReference>
<proteinExistence type="inferred from homology"/>
<comment type="similarity">
    <text evidence="2">Belongs to the zinc-containing alcohol dehydrogenase family.</text>
</comment>
<keyword evidence="3" id="KW-0479">Metal-binding</keyword>
<sequence>MNIQQVVVTGQNMVELQNMQLRGDLGPDEVLIDTEYTFISAGTELANYTAKDANVFKPGFWNSYPWKSGYANVGIVRQAGANVTRAKVGQRVYTFGPHASTIIVNQREMIIEVPEDISPAIAASSRMAGVAATSIILADIPHNASVAVFGLGMVGNLAAQMFRNLGCQVIGVEPNEHRRQLAGRCGLTVTIGGSNEEVQEQIKSLTGGKLAQITVDAVGHSAVVMQALQSTANFGQIVLLGSPRVPVEGNLTDLLSPMHLRWITMRGGLEWCLPVYSELPNVTSLYSKQELVFQWIRQGQLALEPQISHTVKPSRIKEAYDGLLLQPETYTGVVLDWKQL</sequence>
<evidence type="ECO:0000259" key="6">
    <source>
        <dbReference type="SMART" id="SM00829"/>
    </source>
</evidence>
<evidence type="ECO:0000256" key="5">
    <source>
        <dbReference type="ARBA" id="ARBA00023002"/>
    </source>
</evidence>